<dbReference type="SUPFAM" id="SSF51556">
    <property type="entry name" value="Metallo-dependent hydrolases"/>
    <property type="match status" value="1"/>
</dbReference>
<accession>V6KKA4</accession>
<dbReference type="PATRIC" id="fig|1352936.5.peg.3362"/>
<dbReference type="HOGENOM" id="CLU_039228_0_0_11"/>
<feature type="binding site" evidence="9">
    <location>
        <position position="38"/>
    </location>
    <ligand>
        <name>substrate</name>
    </ligand>
</feature>
<dbReference type="PANTHER" id="PTHR11409:SF43">
    <property type="entry name" value="ADENOSINE DEAMINASE"/>
    <property type="match status" value="1"/>
</dbReference>
<keyword evidence="4 9" id="KW-0862">Zinc</keyword>
<comment type="caution">
    <text evidence="12">The sequence shown here is derived from an EMBL/GenBank/DDBJ whole genome shotgun (WGS) entry which is preliminary data.</text>
</comment>
<evidence type="ECO:0000256" key="9">
    <source>
        <dbReference type="HAMAP-Rule" id="MF_00540"/>
    </source>
</evidence>
<keyword evidence="13" id="KW-1185">Reference proteome</keyword>
<dbReference type="GO" id="GO:0046936">
    <property type="term" value="F:2'-deoxyadenosine deaminase activity"/>
    <property type="evidence" value="ECO:0007669"/>
    <property type="project" value="RHEA"/>
</dbReference>
<feature type="active site" description="Proton donor" evidence="9">
    <location>
        <position position="226"/>
    </location>
</feature>
<evidence type="ECO:0000259" key="11">
    <source>
        <dbReference type="Pfam" id="PF00962"/>
    </source>
</evidence>
<protein>
    <recommendedName>
        <fullName evidence="1 9">Adenosine deaminase</fullName>
        <ecNumber evidence="1 9">3.5.4.4</ecNumber>
    </recommendedName>
    <alternativeName>
        <fullName evidence="6 9">Adenosine aminohydrolase</fullName>
    </alternativeName>
</protein>
<dbReference type="OrthoDB" id="9779574at2"/>
<feature type="binding site" evidence="9">
    <location>
        <position position="196"/>
    </location>
    <ligand>
        <name>substrate</name>
    </ligand>
</feature>
<dbReference type="HAMAP" id="MF_00540">
    <property type="entry name" value="A_deaminase"/>
    <property type="match status" value="1"/>
</dbReference>
<dbReference type="GO" id="GO:0043103">
    <property type="term" value="P:hypoxanthine salvage"/>
    <property type="evidence" value="ECO:0007669"/>
    <property type="project" value="TreeGrafter"/>
</dbReference>
<evidence type="ECO:0000256" key="10">
    <source>
        <dbReference type="SAM" id="MobiDB-lite"/>
    </source>
</evidence>
<dbReference type="GO" id="GO:0008270">
    <property type="term" value="F:zinc ion binding"/>
    <property type="evidence" value="ECO:0007669"/>
    <property type="project" value="UniProtKB-UniRule"/>
</dbReference>
<evidence type="ECO:0000256" key="2">
    <source>
        <dbReference type="ARBA" id="ARBA00022723"/>
    </source>
</evidence>
<dbReference type="Gene3D" id="3.20.20.140">
    <property type="entry name" value="Metal-dependent hydrolases"/>
    <property type="match status" value="1"/>
</dbReference>
<dbReference type="FunFam" id="3.20.20.140:FF:000020">
    <property type="entry name" value="Adenosine deaminase"/>
    <property type="match status" value="1"/>
</dbReference>
<dbReference type="GO" id="GO:0046103">
    <property type="term" value="P:inosine biosynthetic process"/>
    <property type="evidence" value="ECO:0007669"/>
    <property type="project" value="TreeGrafter"/>
</dbReference>
<evidence type="ECO:0000256" key="3">
    <source>
        <dbReference type="ARBA" id="ARBA00022801"/>
    </source>
</evidence>
<dbReference type="InterPro" id="IPR001365">
    <property type="entry name" value="A_deaminase_dom"/>
</dbReference>
<comment type="caution">
    <text evidence="9">Lacks conserved residue(s) required for the propagation of feature annotation.</text>
</comment>
<dbReference type="InterPro" id="IPR032466">
    <property type="entry name" value="Metal_Hydrolase"/>
</dbReference>
<feature type="binding site" evidence="9">
    <location>
        <position position="315"/>
    </location>
    <ligand>
        <name>Zn(2+)</name>
        <dbReference type="ChEBI" id="CHEBI:29105"/>
        <note>catalytic</note>
    </ligand>
</feature>
<dbReference type="NCBIfam" id="TIGR01430">
    <property type="entry name" value="aden_deam"/>
    <property type="match status" value="1"/>
</dbReference>
<feature type="region of interest" description="Disordered" evidence="10">
    <location>
        <begin position="1"/>
        <end position="21"/>
    </location>
</feature>
<feature type="binding site" evidence="9">
    <location>
        <position position="36"/>
    </location>
    <ligand>
        <name>substrate</name>
    </ligand>
</feature>
<dbReference type="GO" id="GO:0006154">
    <property type="term" value="P:adenosine catabolic process"/>
    <property type="evidence" value="ECO:0007669"/>
    <property type="project" value="TreeGrafter"/>
</dbReference>
<feature type="site" description="Important for catalytic activity" evidence="9">
    <location>
        <position position="247"/>
    </location>
</feature>
<reference evidence="12 13" key="1">
    <citation type="journal article" date="2014" name="Genome Announc.">
        <title>Draft Genome Sequence of Streptomyces roseochromogenes subsp. oscitans DS 12.976, Producer of the Aminocoumarin Antibiotic Clorobiocin.</title>
        <authorList>
            <person name="Ruckert C."/>
            <person name="Kalinowski J."/>
            <person name="Heide L."/>
            <person name="Apel A.K."/>
        </authorList>
    </citation>
    <scope>NUCLEOTIDE SEQUENCE [LARGE SCALE GENOMIC DNA]</scope>
    <source>
        <strain evidence="12 13">DS 12.976</strain>
    </source>
</reference>
<keyword evidence="5 9" id="KW-0546">Nucleotide metabolism</keyword>
<feature type="domain" description="Adenosine deaminase" evidence="11">
    <location>
        <begin position="29"/>
        <end position="369"/>
    </location>
</feature>
<dbReference type="GO" id="GO:0009117">
    <property type="term" value="P:nucleotide metabolic process"/>
    <property type="evidence" value="ECO:0007669"/>
    <property type="project" value="UniProtKB-KW"/>
</dbReference>
<feature type="binding site" evidence="9">
    <location>
        <position position="223"/>
    </location>
    <ligand>
        <name>Zn(2+)</name>
        <dbReference type="ChEBI" id="CHEBI:29105"/>
        <note>catalytic</note>
    </ligand>
</feature>
<dbReference type="GO" id="GO:0004000">
    <property type="term" value="F:adenosine deaminase activity"/>
    <property type="evidence" value="ECO:0007669"/>
    <property type="project" value="UniProtKB-UniRule"/>
</dbReference>
<dbReference type="GO" id="GO:0009168">
    <property type="term" value="P:purine ribonucleoside monophosphate biosynthetic process"/>
    <property type="evidence" value="ECO:0007669"/>
    <property type="project" value="UniProtKB-UniRule"/>
</dbReference>
<dbReference type="InterPro" id="IPR028893">
    <property type="entry name" value="A_deaminase"/>
</dbReference>
<feature type="binding site" evidence="9">
    <location>
        <position position="36"/>
    </location>
    <ligand>
        <name>Zn(2+)</name>
        <dbReference type="ChEBI" id="CHEBI:29105"/>
        <note>catalytic</note>
    </ligand>
</feature>
<evidence type="ECO:0000256" key="4">
    <source>
        <dbReference type="ARBA" id="ARBA00022833"/>
    </source>
</evidence>
<evidence type="ECO:0000256" key="7">
    <source>
        <dbReference type="ARBA" id="ARBA00047989"/>
    </source>
</evidence>
<comment type="similarity">
    <text evidence="9">Belongs to the metallo-dependent hydrolases superfamily. Adenosine and AMP deaminases family. Adenosine deaminase subfamily.</text>
</comment>
<evidence type="ECO:0000313" key="12">
    <source>
        <dbReference type="EMBL" id="EST31856.1"/>
    </source>
</evidence>
<dbReference type="GO" id="GO:0005829">
    <property type="term" value="C:cytosol"/>
    <property type="evidence" value="ECO:0007669"/>
    <property type="project" value="TreeGrafter"/>
</dbReference>
<dbReference type="EC" id="3.5.4.4" evidence="1 9"/>
<name>V6KKA4_STRRC</name>
<evidence type="ECO:0000256" key="5">
    <source>
        <dbReference type="ARBA" id="ARBA00023080"/>
    </source>
</evidence>
<comment type="catalytic activity">
    <reaction evidence="8">
        <text>2'-deoxyadenosine + H2O + H(+) = 2'-deoxyinosine + NH4(+)</text>
        <dbReference type="Rhea" id="RHEA:28190"/>
        <dbReference type="ChEBI" id="CHEBI:15377"/>
        <dbReference type="ChEBI" id="CHEBI:15378"/>
        <dbReference type="ChEBI" id="CHEBI:17256"/>
        <dbReference type="ChEBI" id="CHEBI:28938"/>
        <dbReference type="ChEBI" id="CHEBI:28997"/>
        <dbReference type="EC" id="3.5.4.4"/>
    </reaction>
    <physiologicalReaction direction="left-to-right" evidence="8">
        <dbReference type="Rhea" id="RHEA:28191"/>
    </physiologicalReaction>
</comment>
<dbReference type="NCBIfam" id="NF006847">
    <property type="entry name" value="PRK09358.1-2"/>
    <property type="match status" value="1"/>
</dbReference>
<evidence type="ECO:0000256" key="6">
    <source>
        <dbReference type="ARBA" id="ARBA00031852"/>
    </source>
</evidence>
<organism evidence="12 13">
    <name type="scientific">Streptomyces roseochromogenus subsp. oscitans DS 12.976</name>
    <dbReference type="NCBI Taxonomy" id="1352936"/>
    <lineage>
        <taxon>Bacteria</taxon>
        <taxon>Bacillati</taxon>
        <taxon>Actinomycetota</taxon>
        <taxon>Actinomycetes</taxon>
        <taxon>Kitasatosporales</taxon>
        <taxon>Streptomycetaceae</taxon>
        <taxon>Streptomyces</taxon>
    </lineage>
</organism>
<evidence type="ECO:0000313" key="13">
    <source>
        <dbReference type="Proteomes" id="UP000017984"/>
    </source>
</evidence>
<dbReference type="AlphaFoldDB" id="V6KKA4"/>
<feature type="binding site" evidence="9">
    <location>
        <position position="34"/>
    </location>
    <ligand>
        <name>Zn(2+)</name>
        <dbReference type="ChEBI" id="CHEBI:29105"/>
        <note>catalytic</note>
    </ligand>
</feature>
<dbReference type="PANTHER" id="PTHR11409">
    <property type="entry name" value="ADENOSINE DEAMINASE"/>
    <property type="match status" value="1"/>
</dbReference>
<sequence>MTSETAPTGAVSASVPAHVPTPDQIRRAPKVLLHDHLDGGLRPGTVVELAQETGYSELPESDPGKLGIWFREAADSGSLERYLETFKHTVGVMQTREALVRVARECAEDLAEDGVVYAEVRYAPEQHLEGGLTLEEVVEAVNEGFRQGERLAREGGHRIRVGALLTAMRHAARSLEIAELANRYRDSGVVGFDIAGAEAGYPPTRHLDAFEYLKRENNHFTIHAGEAFGLPSIWQALQWCGADRLGHGVRIIDDIEVREDGSVRLGRLASYVRDKRIPLELCPSSNLQTGAAPSYAEHPIGLLRRLHFRVTVNTDNRLMSHTSMSQECAHLVEAFGYTLDDLQWFSVNAMKSAFIPFDERLAMINDVVKPGYAELRSEWLFQQTASTRASGGG</sequence>
<dbReference type="Pfam" id="PF00962">
    <property type="entry name" value="A_deaminase"/>
    <property type="match status" value="1"/>
</dbReference>
<gene>
    <name evidence="9" type="primary">add</name>
    <name evidence="12" type="ORF">M878_15985</name>
</gene>
<dbReference type="RefSeq" id="WP_023547178.1">
    <property type="nucleotide sequence ID" value="NZ_CM002285.1"/>
</dbReference>
<comment type="cofactor">
    <cofactor evidence="9">
        <name>Zn(2+)</name>
        <dbReference type="ChEBI" id="CHEBI:29105"/>
    </cofactor>
    <text evidence="9">Binds 1 zinc ion per subunit.</text>
</comment>
<proteinExistence type="inferred from homology"/>
<dbReference type="STRING" id="1352936.M878_15985"/>
<keyword evidence="3 9" id="KW-0378">Hydrolase</keyword>
<comment type="function">
    <text evidence="9">Catalyzes the hydrolytic deamination of adenosine and 2-deoxyadenosine.</text>
</comment>
<comment type="catalytic activity">
    <reaction evidence="7">
        <text>adenosine + H2O + H(+) = inosine + NH4(+)</text>
        <dbReference type="Rhea" id="RHEA:24408"/>
        <dbReference type="ChEBI" id="CHEBI:15377"/>
        <dbReference type="ChEBI" id="CHEBI:15378"/>
        <dbReference type="ChEBI" id="CHEBI:16335"/>
        <dbReference type="ChEBI" id="CHEBI:17596"/>
        <dbReference type="ChEBI" id="CHEBI:28938"/>
        <dbReference type="EC" id="3.5.4.4"/>
    </reaction>
    <physiologicalReaction direction="left-to-right" evidence="7">
        <dbReference type="Rhea" id="RHEA:24409"/>
    </physiologicalReaction>
</comment>
<keyword evidence="2 9" id="KW-0479">Metal-binding</keyword>
<evidence type="ECO:0000256" key="1">
    <source>
        <dbReference type="ARBA" id="ARBA00012784"/>
    </source>
</evidence>
<dbReference type="Proteomes" id="UP000017984">
    <property type="component" value="Chromosome"/>
</dbReference>
<evidence type="ECO:0000256" key="8">
    <source>
        <dbReference type="ARBA" id="ARBA00049213"/>
    </source>
</evidence>
<dbReference type="EMBL" id="AWQX01000138">
    <property type="protein sequence ID" value="EST31856.1"/>
    <property type="molecule type" value="Genomic_DNA"/>
</dbReference>
<dbReference type="InterPro" id="IPR006330">
    <property type="entry name" value="Ado/ade_deaminase"/>
</dbReference>